<protein>
    <submittedName>
        <fullName evidence="1">Uncharacterized protein</fullName>
    </submittedName>
</protein>
<dbReference type="Proteomes" id="UP001281147">
    <property type="component" value="Unassembled WGS sequence"/>
</dbReference>
<name>A0ACC3MX38_9PEZI</name>
<evidence type="ECO:0000313" key="2">
    <source>
        <dbReference type="Proteomes" id="UP001281147"/>
    </source>
</evidence>
<dbReference type="EMBL" id="JAUTXU010000128">
    <property type="protein sequence ID" value="KAK3705640.1"/>
    <property type="molecule type" value="Genomic_DNA"/>
</dbReference>
<evidence type="ECO:0000313" key="1">
    <source>
        <dbReference type="EMBL" id="KAK3705640.1"/>
    </source>
</evidence>
<gene>
    <name evidence="1" type="ORF">LTR37_013248</name>
</gene>
<sequence>MAVPPVIDLTSSRPAQARHNTSSHRLPTVSASEALQELQDGNLRSVSTGLTSLDGLLSGTGDTSSGGLERGKITELWGPAGVGKTAIAIQSAVNALKEGSTVLWVDCATALSDQRIQESITRHGSKDSHSASDGLLGEFKHVTAATLSHLLAIVLHPPPNLIPSGTGLLVVDDLNVLMDLDYPRYQFAVSSKTEQQKWQASRRYAVLGSLVSGLNKLAVINGLAVVVTTGCSTRMRPDSGLGAALVPGVGGVEWDGGVWNRLVVFRDFSGRFVGVQKCQGRSLISREEVGEIGRVVGLEVANDGTLHERQASRPADGATTQVKPRASPVKPRKRVFDEVADSESEDVDEYGWAETDEDAIAAEGLIEDAQAATASTEPD</sequence>
<accession>A0ACC3MX38</accession>
<reference evidence="1" key="1">
    <citation type="submission" date="2023-07" db="EMBL/GenBank/DDBJ databases">
        <title>Black Yeasts Isolated from many extreme environments.</title>
        <authorList>
            <person name="Coleine C."/>
            <person name="Stajich J.E."/>
            <person name="Selbmann L."/>
        </authorList>
    </citation>
    <scope>NUCLEOTIDE SEQUENCE</scope>
    <source>
        <strain evidence="1">CCFEE 5714</strain>
    </source>
</reference>
<proteinExistence type="predicted"/>
<keyword evidence="2" id="KW-1185">Reference proteome</keyword>
<comment type="caution">
    <text evidence="1">The sequence shown here is derived from an EMBL/GenBank/DDBJ whole genome shotgun (WGS) entry which is preliminary data.</text>
</comment>
<organism evidence="1 2">
    <name type="scientific">Vermiconidia calcicola</name>
    <dbReference type="NCBI Taxonomy" id="1690605"/>
    <lineage>
        <taxon>Eukaryota</taxon>
        <taxon>Fungi</taxon>
        <taxon>Dikarya</taxon>
        <taxon>Ascomycota</taxon>
        <taxon>Pezizomycotina</taxon>
        <taxon>Dothideomycetes</taxon>
        <taxon>Dothideomycetidae</taxon>
        <taxon>Mycosphaerellales</taxon>
        <taxon>Extremaceae</taxon>
        <taxon>Vermiconidia</taxon>
    </lineage>
</organism>